<accession>A0A218WUL5</accession>
<reference evidence="4" key="3">
    <citation type="journal article" date="2020" name="Plant Biotechnol. J.">
        <title>The pomegranate (Punica granatum L.) draft genome dissects genetic divergence between soft- and hard-seeded cultivars.</title>
        <authorList>
            <person name="Luo X."/>
            <person name="Li H."/>
            <person name="Wu Z."/>
            <person name="Yao W."/>
            <person name="Zhao P."/>
            <person name="Cao D."/>
            <person name="Yu H."/>
            <person name="Li K."/>
            <person name="Poudel K."/>
            <person name="Zhao D."/>
            <person name="Zhang F."/>
            <person name="Xia X."/>
            <person name="Chen L."/>
            <person name="Wang Q."/>
            <person name="Jing D."/>
            <person name="Cao S."/>
        </authorList>
    </citation>
    <scope>NUCLEOTIDE SEQUENCE [LARGE SCALE GENOMIC DNA]</scope>
</reference>
<dbReference type="OrthoDB" id="1918611at2759"/>
<gene>
    <name evidence="5" type="primary">LOC116211380</name>
    <name evidence="2" type="ORF">CDL15_Pgr028223</name>
</gene>
<dbReference type="EMBL" id="MTKT01003207">
    <property type="protein sequence ID" value="OWM76353.1"/>
    <property type="molecule type" value="Genomic_DNA"/>
</dbReference>
<dbReference type="GeneID" id="116211380"/>
<protein>
    <submittedName>
        <fullName evidence="5">Uncharacterized protein LOC116211380</fullName>
    </submittedName>
</protein>
<name>A0A218WUL5_PUNGR</name>
<feature type="region of interest" description="Disordered" evidence="1">
    <location>
        <begin position="99"/>
        <end position="118"/>
    </location>
</feature>
<dbReference type="InterPro" id="IPR022203">
    <property type="entry name" value="DUF3727"/>
</dbReference>
<reference evidence="2" key="2">
    <citation type="submission" date="2017-06" db="EMBL/GenBank/DDBJ databases">
        <title>The pomegranate genome and the genomics of punicalagin biosynthesis.</title>
        <authorList>
            <person name="Xu C."/>
        </authorList>
    </citation>
    <scope>NUCLEOTIDE SEQUENCE [LARGE SCALE GENOMIC DNA]</scope>
    <source>
        <tissue evidence="2">Fresh leaf</tissue>
    </source>
</reference>
<dbReference type="Proteomes" id="UP000515151">
    <property type="component" value="Chromosome 6"/>
</dbReference>
<keyword evidence="4" id="KW-1185">Reference proteome</keyword>
<evidence type="ECO:0000313" key="5">
    <source>
        <dbReference type="RefSeq" id="XP_031401598.1"/>
    </source>
</evidence>
<organism evidence="2 3">
    <name type="scientific">Punica granatum</name>
    <name type="common">Pomegranate</name>
    <dbReference type="NCBI Taxonomy" id="22663"/>
    <lineage>
        <taxon>Eukaryota</taxon>
        <taxon>Viridiplantae</taxon>
        <taxon>Streptophyta</taxon>
        <taxon>Embryophyta</taxon>
        <taxon>Tracheophyta</taxon>
        <taxon>Spermatophyta</taxon>
        <taxon>Magnoliopsida</taxon>
        <taxon>eudicotyledons</taxon>
        <taxon>Gunneridae</taxon>
        <taxon>Pentapetalae</taxon>
        <taxon>rosids</taxon>
        <taxon>malvids</taxon>
        <taxon>Myrtales</taxon>
        <taxon>Lythraceae</taxon>
        <taxon>Punica</taxon>
    </lineage>
</organism>
<reference evidence="3" key="1">
    <citation type="journal article" date="2017" name="Plant J.">
        <title>The pomegranate (Punica granatum L.) genome and the genomics of punicalagin biosynthesis.</title>
        <authorList>
            <person name="Qin G."/>
            <person name="Xu C."/>
            <person name="Ming R."/>
            <person name="Tang H."/>
            <person name="Guyot R."/>
            <person name="Kramer E.M."/>
            <person name="Hu Y."/>
            <person name="Yi X."/>
            <person name="Qi Y."/>
            <person name="Xu X."/>
            <person name="Gao Z."/>
            <person name="Pan H."/>
            <person name="Jian J."/>
            <person name="Tian Y."/>
            <person name="Yue Z."/>
            <person name="Xu Y."/>
        </authorList>
    </citation>
    <scope>NUCLEOTIDE SEQUENCE [LARGE SCALE GENOMIC DNA]</scope>
    <source>
        <strain evidence="3">cv. Dabenzi</strain>
    </source>
</reference>
<dbReference type="AlphaFoldDB" id="A0A218WUL5"/>
<evidence type="ECO:0000256" key="1">
    <source>
        <dbReference type="SAM" id="MobiDB-lite"/>
    </source>
</evidence>
<proteinExistence type="predicted"/>
<evidence type="ECO:0000313" key="2">
    <source>
        <dbReference type="EMBL" id="OWM76353.1"/>
    </source>
</evidence>
<dbReference type="Pfam" id="PF12527">
    <property type="entry name" value="DUF3727"/>
    <property type="match status" value="1"/>
</dbReference>
<evidence type="ECO:0000313" key="4">
    <source>
        <dbReference type="Proteomes" id="UP000515151"/>
    </source>
</evidence>
<dbReference type="RefSeq" id="XP_031401598.1">
    <property type="nucleotide sequence ID" value="XM_031545738.1"/>
</dbReference>
<feature type="region of interest" description="Disordered" evidence="1">
    <location>
        <begin position="56"/>
        <end position="89"/>
    </location>
</feature>
<dbReference type="Proteomes" id="UP000197138">
    <property type="component" value="Unassembled WGS sequence"/>
</dbReference>
<dbReference type="PANTHER" id="PTHR36061">
    <property type="match status" value="1"/>
</dbReference>
<evidence type="ECO:0000313" key="3">
    <source>
        <dbReference type="Proteomes" id="UP000197138"/>
    </source>
</evidence>
<dbReference type="PANTHER" id="PTHR36061:SF3">
    <property type="entry name" value="OS04G0692200 PROTEIN"/>
    <property type="match status" value="1"/>
</dbReference>
<sequence length="331" mass="36165">MPLLSVSSSTTPIVPLSLPHNPNEFPSFHSQTVSIPCHHAKPNKFYLVQCRAAKSQTGPVKKRQSSSAASSSPGKRKKKKGKGLTSSDGTEIVDDFVLGDADRDGEPSGLSNGYHPTPLPNPPAGFVVDDQGRVVMASNKRLATIVDPTNNFPLECVIRRVFRSSRDEECMLLCPVDTPVQILKSTNVYGWSAVNDEEVESILPAAAYALAKIHMHLVYSGFCYTARGGFCYSEDDIFDFHTDDGQDVDGLPTEGVEITCFHMDGAHYMIYTPSNPLLFVAVKDQNGQLQIADDDLLEDPAIISAIDEETEFNALVEEEDALLESLIMGER</sequence>
<reference evidence="5" key="4">
    <citation type="submission" date="2025-04" db="UniProtKB">
        <authorList>
            <consortium name="RefSeq"/>
        </authorList>
    </citation>
    <scope>IDENTIFICATION</scope>
    <source>
        <tissue evidence="5">Leaf</tissue>
    </source>
</reference>